<evidence type="ECO:0000256" key="1">
    <source>
        <dbReference type="SAM" id="MobiDB-lite"/>
    </source>
</evidence>
<dbReference type="EMBL" id="BGZK01000304">
    <property type="protein sequence ID" value="GBP35461.1"/>
    <property type="molecule type" value="Genomic_DNA"/>
</dbReference>
<sequence>MHVARWTDFDMRSYFRPFHDGISNRHTSDPWSSVNDTAYNAFRRLAQIAAGQHSVTPAPAAASRARPPRHRPVTREPNNIRAILWSTWLHHKNEPAPLVRYYLLIEHRREVAASVVFRPAGEGSGNPFPLSVAPLPALSTHSPPNVVDAERISPCTPRMSRARAQPVSGQEHRDPDSAPPTPTDFGSERGRRRRRGVGRSDAVTDPAGGRRRGLPSPVATAPRPRRHHLLFLEMTQSYQNKRP</sequence>
<dbReference type="Proteomes" id="UP000299102">
    <property type="component" value="Unassembled WGS sequence"/>
</dbReference>
<comment type="caution">
    <text evidence="2">The sequence shown here is derived from an EMBL/GenBank/DDBJ whole genome shotgun (WGS) entry which is preliminary data.</text>
</comment>
<organism evidence="2 3">
    <name type="scientific">Eumeta variegata</name>
    <name type="common">Bagworm moth</name>
    <name type="synonym">Eumeta japonica</name>
    <dbReference type="NCBI Taxonomy" id="151549"/>
    <lineage>
        <taxon>Eukaryota</taxon>
        <taxon>Metazoa</taxon>
        <taxon>Ecdysozoa</taxon>
        <taxon>Arthropoda</taxon>
        <taxon>Hexapoda</taxon>
        <taxon>Insecta</taxon>
        <taxon>Pterygota</taxon>
        <taxon>Neoptera</taxon>
        <taxon>Endopterygota</taxon>
        <taxon>Lepidoptera</taxon>
        <taxon>Glossata</taxon>
        <taxon>Ditrysia</taxon>
        <taxon>Tineoidea</taxon>
        <taxon>Psychidae</taxon>
        <taxon>Oiketicinae</taxon>
        <taxon>Eumeta</taxon>
    </lineage>
</organism>
<keyword evidence="3" id="KW-1185">Reference proteome</keyword>
<feature type="region of interest" description="Disordered" evidence="1">
    <location>
        <begin position="141"/>
        <end position="243"/>
    </location>
</feature>
<name>A0A4C1V9G9_EUMVA</name>
<proteinExistence type="predicted"/>
<feature type="compositionally biased region" description="Polar residues" evidence="1">
    <location>
        <begin position="234"/>
        <end position="243"/>
    </location>
</feature>
<accession>A0A4C1V9G9</accession>
<dbReference type="AlphaFoldDB" id="A0A4C1V9G9"/>
<feature type="region of interest" description="Disordered" evidence="1">
    <location>
        <begin position="52"/>
        <end position="74"/>
    </location>
</feature>
<evidence type="ECO:0000313" key="3">
    <source>
        <dbReference type="Proteomes" id="UP000299102"/>
    </source>
</evidence>
<protein>
    <submittedName>
        <fullName evidence="2">Uncharacterized protein</fullName>
    </submittedName>
</protein>
<gene>
    <name evidence="2" type="ORF">EVAR_19971_1</name>
</gene>
<evidence type="ECO:0000313" key="2">
    <source>
        <dbReference type="EMBL" id="GBP35461.1"/>
    </source>
</evidence>
<reference evidence="2 3" key="1">
    <citation type="journal article" date="2019" name="Commun. Biol.">
        <title>The bagworm genome reveals a unique fibroin gene that provides high tensile strength.</title>
        <authorList>
            <person name="Kono N."/>
            <person name="Nakamura H."/>
            <person name="Ohtoshi R."/>
            <person name="Tomita M."/>
            <person name="Numata K."/>
            <person name="Arakawa K."/>
        </authorList>
    </citation>
    <scope>NUCLEOTIDE SEQUENCE [LARGE SCALE GENOMIC DNA]</scope>
</reference>